<dbReference type="Proteomes" id="UP001497700">
    <property type="component" value="Unassembled WGS sequence"/>
</dbReference>
<protein>
    <submittedName>
        <fullName evidence="1">Uncharacterized protein</fullName>
    </submittedName>
</protein>
<reference evidence="1 2" key="1">
    <citation type="journal article" date="2022" name="New Phytol.">
        <title>Ecological generalism drives hyperdiversity of secondary metabolite gene clusters in xylarialean endophytes.</title>
        <authorList>
            <person name="Franco M.E.E."/>
            <person name="Wisecaver J.H."/>
            <person name="Arnold A.E."/>
            <person name="Ju Y.M."/>
            <person name="Slot J.C."/>
            <person name="Ahrendt S."/>
            <person name="Moore L.P."/>
            <person name="Eastman K.E."/>
            <person name="Scott K."/>
            <person name="Konkel Z."/>
            <person name="Mondo S.J."/>
            <person name="Kuo A."/>
            <person name="Hayes R.D."/>
            <person name="Haridas S."/>
            <person name="Andreopoulos B."/>
            <person name="Riley R."/>
            <person name="LaButti K."/>
            <person name="Pangilinan J."/>
            <person name="Lipzen A."/>
            <person name="Amirebrahimi M."/>
            <person name="Yan J."/>
            <person name="Adam C."/>
            <person name="Keymanesh K."/>
            <person name="Ng V."/>
            <person name="Louie K."/>
            <person name="Northen T."/>
            <person name="Drula E."/>
            <person name="Henrissat B."/>
            <person name="Hsieh H.M."/>
            <person name="Youens-Clark K."/>
            <person name="Lutzoni F."/>
            <person name="Miadlikowska J."/>
            <person name="Eastwood D.C."/>
            <person name="Hamelin R.C."/>
            <person name="Grigoriev I.V."/>
            <person name="U'Ren J.M."/>
        </authorList>
    </citation>
    <scope>NUCLEOTIDE SEQUENCE [LARGE SCALE GENOMIC DNA]</scope>
    <source>
        <strain evidence="1 2">CBS 119005</strain>
    </source>
</reference>
<evidence type="ECO:0000313" key="2">
    <source>
        <dbReference type="Proteomes" id="UP001497700"/>
    </source>
</evidence>
<evidence type="ECO:0000313" key="1">
    <source>
        <dbReference type="EMBL" id="KAI4871000.1"/>
    </source>
</evidence>
<organism evidence="1 2">
    <name type="scientific">Hypoxylon rubiginosum</name>
    <dbReference type="NCBI Taxonomy" id="110542"/>
    <lineage>
        <taxon>Eukaryota</taxon>
        <taxon>Fungi</taxon>
        <taxon>Dikarya</taxon>
        <taxon>Ascomycota</taxon>
        <taxon>Pezizomycotina</taxon>
        <taxon>Sordariomycetes</taxon>
        <taxon>Xylariomycetidae</taxon>
        <taxon>Xylariales</taxon>
        <taxon>Hypoxylaceae</taxon>
        <taxon>Hypoxylon</taxon>
    </lineage>
</organism>
<keyword evidence="2" id="KW-1185">Reference proteome</keyword>
<name>A0ACB9ZGQ5_9PEZI</name>
<sequence length="326" mass="36579">MENEMSCGFDGDSDMYGLGIRIGFYIQWYGSIAAAWLDKGEAKGMRLANSLFISATFLALIIQTPMNTLQPVEIYIILLLTYGAYYYFVPLYLWRLAIGCSPLWDPSRWGRVKVSHLFSILNFGLLVAETCFQLWFWCTGIHTLPTATDCQRYGFFFAMIPLDAPAFIALNIIFNIILLICCFVHLCLGAKIIRPPKWLRKQIRRANKRPPSEERILGLQMLQTVLNTIVATLVVVATELTIRWNNINEVNDVSTAGQTIPVILAVGLVAHLLYVSLFRPDDGNSGSSSPDTIDVVPPTRPPPRRPDPLYVFPVMGPPRLPPGANR</sequence>
<accession>A0ACB9ZGQ5</accession>
<proteinExistence type="predicted"/>
<comment type="caution">
    <text evidence="1">The sequence shown here is derived from an EMBL/GenBank/DDBJ whole genome shotgun (WGS) entry which is preliminary data.</text>
</comment>
<dbReference type="EMBL" id="MU393421">
    <property type="protein sequence ID" value="KAI4871000.1"/>
    <property type="molecule type" value="Genomic_DNA"/>
</dbReference>
<gene>
    <name evidence="1" type="ORF">F4820DRAFT_401067</name>
</gene>